<name>A0A1G9UK41_9GAMM</name>
<dbReference type="GO" id="GO:0030246">
    <property type="term" value="F:carbohydrate binding"/>
    <property type="evidence" value="ECO:0007669"/>
    <property type="project" value="InterPro"/>
</dbReference>
<dbReference type="OrthoDB" id="9808779at2"/>
<gene>
    <name evidence="1" type="ORF">SAMN05192555_11586</name>
</gene>
<sequence length="299" mass="33084">MCEALTLDNGRLRLVVAPGNGACVVRFDALTAAGPVPLFRPGEGPDDDPNRMGMYPLLPWSNRISGGSFAWRGQEYALPANLAGEPLPIHGDGWQQPWRVVALAPERMRLALHSAWQPPFDYRAMLDYRLQGASLVVDLTLTHLGLRPTPYGVGLHPWFPRTPDVRLSAPASGVWEVDAAQLPTHWRHLAADDPWQFADNAALPEGGIDNLFSGWRGRASMSWPQRGLSMALNVAPQLSRYLVFSPGSDADFFCFEPVSHAVDAHHFDDPLAEGLVELASGDCLRQRWRFGPVQWHDTQ</sequence>
<dbReference type="STRING" id="48727.SAMN05192555_11586"/>
<dbReference type="AlphaFoldDB" id="A0A1G9UK41"/>
<dbReference type="InterPro" id="IPR011013">
    <property type="entry name" value="Gal_mutarotase_sf_dom"/>
</dbReference>
<proteinExistence type="predicted"/>
<dbReference type="GO" id="GO:0005975">
    <property type="term" value="P:carbohydrate metabolic process"/>
    <property type="evidence" value="ECO:0007669"/>
    <property type="project" value="InterPro"/>
</dbReference>
<dbReference type="InterPro" id="IPR014718">
    <property type="entry name" value="GH-type_carb-bd"/>
</dbReference>
<protein>
    <submittedName>
        <fullName evidence="1">Aldose 1-epimerase</fullName>
    </submittedName>
</protein>
<evidence type="ECO:0000313" key="1">
    <source>
        <dbReference type="EMBL" id="SDM60300.1"/>
    </source>
</evidence>
<dbReference type="Proteomes" id="UP000199107">
    <property type="component" value="Unassembled WGS sequence"/>
</dbReference>
<dbReference type="Pfam" id="PF01263">
    <property type="entry name" value="Aldose_epim"/>
    <property type="match status" value="1"/>
</dbReference>
<dbReference type="SUPFAM" id="SSF74650">
    <property type="entry name" value="Galactose mutarotase-like"/>
    <property type="match status" value="1"/>
</dbReference>
<dbReference type="InterPro" id="IPR008183">
    <property type="entry name" value="Aldose_1/G6P_1-epimerase"/>
</dbReference>
<dbReference type="RefSeq" id="WP_089659933.1">
    <property type="nucleotide sequence ID" value="NZ_FNGH01000015.1"/>
</dbReference>
<keyword evidence="2" id="KW-1185">Reference proteome</keyword>
<organism evidence="1 2">
    <name type="scientific">Franzmannia pantelleriensis</name>
    <dbReference type="NCBI Taxonomy" id="48727"/>
    <lineage>
        <taxon>Bacteria</taxon>
        <taxon>Pseudomonadati</taxon>
        <taxon>Pseudomonadota</taxon>
        <taxon>Gammaproteobacteria</taxon>
        <taxon>Oceanospirillales</taxon>
        <taxon>Halomonadaceae</taxon>
        <taxon>Franzmannia</taxon>
    </lineage>
</organism>
<dbReference type="EMBL" id="FNGH01000015">
    <property type="protein sequence ID" value="SDM60300.1"/>
    <property type="molecule type" value="Genomic_DNA"/>
</dbReference>
<reference evidence="2" key="1">
    <citation type="submission" date="2016-10" db="EMBL/GenBank/DDBJ databases">
        <authorList>
            <person name="Varghese N."/>
            <person name="Submissions S."/>
        </authorList>
    </citation>
    <scope>NUCLEOTIDE SEQUENCE [LARGE SCALE GENOMIC DNA]</scope>
    <source>
        <strain evidence="2">AAP</strain>
    </source>
</reference>
<dbReference type="Gene3D" id="2.70.98.10">
    <property type="match status" value="1"/>
</dbReference>
<dbReference type="GO" id="GO:0016853">
    <property type="term" value="F:isomerase activity"/>
    <property type="evidence" value="ECO:0007669"/>
    <property type="project" value="InterPro"/>
</dbReference>
<accession>A0A1G9UK41</accession>
<dbReference type="CDD" id="cd09021">
    <property type="entry name" value="Aldose_epim_Ec_YphB"/>
    <property type="match status" value="1"/>
</dbReference>
<evidence type="ECO:0000313" key="2">
    <source>
        <dbReference type="Proteomes" id="UP000199107"/>
    </source>
</evidence>